<comment type="caution">
    <text evidence="1">The sequence shown here is derived from an EMBL/GenBank/DDBJ whole genome shotgun (WGS) entry which is preliminary data.</text>
</comment>
<reference evidence="1 2" key="1">
    <citation type="submission" date="2016-07" db="EMBL/GenBank/DDBJ databases">
        <title>Draft genome of Streptomyces diastatochromogenes.</title>
        <authorList>
            <person name="Podduturi R."/>
            <person name="Lukassen M.B."/>
            <person name="Clausen N."/>
            <person name="Nielsen J.L."/>
            <person name="Jorgensen N.O."/>
        </authorList>
    </citation>
    <scope>NUCLEOTIDE SEQUENCE [LARGE SCALE GENOMIC DNA]</scope>
    <source>
        <strain evidence="1 2">DSM 40608</strain>
    </source>
</reference>
<protein>
    <submittedName>
        <fullName evidence="1">Uncharacterized protein</fullName>
    </submittedName>
</protein>
<name>A0A233SEZ9_STRDA</name>
<dbReference type="RefSeq" id="WP_094218096.1">
    <property type="nucleotide sequence ID" value="NZ_MCGQ01000016.1"/>
</dbReference>
<sequence>MRVVHGLVRHEARLFVSLGLWLARRTHGTAGGRAFGYARGQGSTLFGLGFVCVVESFTMSVLLRDWPAAHRVVLLLDVYTLLFVVGLHAACVVRPHVLTPDALRVRYGAHVDLRIPLAAIGAVRRETRTTHERAAGELDLPVASRTTLTLELTAPVTRTTLFGRRRTASVVRLHAEDPDDLVRALTRALTRVRTGSSTCPDPLG</sequence>
<keyword evidence="2" id="KW-1185">Reference proteome</keyword>
<accession>A0A233SEZ9</accession>
<dbReference type="EMBL" id="MCGQ01000016">
    <property type="protein sequence ID" value="OXY94228.1"/>
    <property type="molecule type" value="Genomic_DNA"/>
</dbReference>
<gene>
    <name evidence="1" type="ORF">BEK98_20380</name>
</gene>
<proteinExistence type="predicted"/>
<evidence type="ECO:0000313" key="2">
    <source>
        <dbReference type="Proteomes" id="UP000215483"/>
    </source>
</evidence>
<dbReference type="OrthoDB" id="4337641at2"/>
<evidence type="ECO:0000313" key="1">
    <source>
        <dbReference type="EMBL" id="OXY94228.1"/>
    </source>
</evidence>
<organism evidence="1 2">
    <name type="scientific">Streptomyces diastatochromogenes</name>
    <dbReference type="NCBI Taxonomy" id="42236"/>
    <lineage>
        <taxon>Bacteria</taxon>
        <taxon>Bacillati</taxon>
        <taxon>Actinomycetota</taxon>
        <taxon>Actinomycetes</taxon>
        <taxon>Kitasatosporales</taxon>
        <taxon>Streptomycetaceae</taxon>
        <taxon>Streptomyces</taxon>
    </lineage>
</organism>
<dbReference type="Proteomes" id="UP000215483">
    <property type="component" value="Unassembled WGS sequence"/>
</dbReference>
<dbReference type="AlphaFoldDB" id="A0A233SEZ9"/>